<protein>
    <submittedName>
        <fullName evidence="2">Uncharacterized protein</fullName>
    </submittedName>
</protein>
<organism evidence="2">
    <name type="scientific">Myoviridae sp. ctbWL16</name>
    <dbReference type="NCBI Taxonomy" id="2826668"/>
    <lineage>
        <taxon>Viruses</taxon>
        <taxon>Duplodnaviria</taxon>
        <taxon>Heunggongvirae</taxon>
        <taxon>Uroviricota</taxon>
        <taxon>Caudoviricetes</taxon>
    </lineage>
</organism>
<dbReference type="EMBL" id="BK014973">
    <property type="protein sequence ID" value="DAD85083.1"/>
    <property type="molecule type" value="Genomic_DNA"/>
</dbReference>
<sequence length="277" mass="30103">MELENGVTSVQETGEAAGEQELEQGTANPDVQNVEVGQEPAGDEPAEAGQEQEAQIPNEVWKKARVRAEQEAAARYARQQAQQDAEIAARFGHMKVPGTDRPIRTVKDYFEALDAQNRAKTEAALKAANIDPNIINQAVAQNPLIRQAAQVVEQAQKSEGERILNEQVAEISKLDPSIKTLADIKGMKTFPQFDALVRSGVPLVVAYKAVNFESLAEGKAAAAKQAAINAAKGKSHLAPNNGTGSEAPSLTEEEYEEWAKYGISRKEAEKYHKKFNV</sequence>
<evidence type="ECO:0000256" key="1">
    <source>
        <dbReference type="SAM" id="MobiDB-lite"/>
    </source>
</evidence>
<reference evidence="2" key="1">
    <citation type="journal article" date="2021" name="Proc. Natl. Acad. Sci. U.S.A.">
        <title>A Catalog of Tens of Thousands of Viruses from Human Metagenomes Reveals Hidden Associations with Chronic Diseases.</title>
        <authorList>
            <person name="Tisza M.J."/>
            <person name="Buck C.B."/>
        </authorList>
    </citation>
    <scope>NUCLEOTIDE SEQUENCE</scope>
    <source>
        <strain evidence="2">CtbWL16</strain>
    </source>
</reference>
<feature type="compositionally biased region" description="Polar residues" evidence="1">
    <location>
        <begin position="1"/>
        <end position="10"/>
    </location>
</feature>
<feature type="region of interest" description="Disordered" evidence="1">
    <location>
        <begin position="1"/>
        <end position="58"/>
    </location>
</feature>
<feature type="compositionally biased region" description="Low complexity" evidence="1">
    <location>
        <begin position="11"/>
        <end position="27"/>
    </location>
</feature>
<name>A0A8S5MSZ2_9CAUD</name>
<proteinExistence type="predicted"/>
<feature type="region of interest" description="Disordered" evidence="1">
    <location>
        <begin position="232"/>
        <end position="251"/>
    </location>
</feature>
<accession>A0A8S5MSZ2</accession>
<feature type="compositionally biased region" description="Polar residues" evidence="1">
    <location>
        <begin position="238"/>
        <end position="248"/>
    </location>
</feature>
<evidence type="ECO:0000313" key="2">
    <source>
        <dbReference type="EMBL" id="DAD85083.1"/>
    </source>
</evidence>